<evidence type="ECO:0000259" key="6">
    <source>
        <dbReference type="PROSITE" id="PS50127"/>
    </source>
</evidence>
<dbReference type="InterPro" id="IPR012317">
    <property type="entry name" value="Poly(ADP-ribose)pol_cat_dom"/>
</dbReference>
<feature type="region of interest" description="Disordered" evidence="5">
    <location>
        <begin position="114"/>
        <end position="176"/>
    </location>
</feature>
<evidence type="ECO:0000256" key="2">
    <source>
        <dbReference type="ARBA" id="ARBA00022679"/>
    </source>
</evidence>
<keyword evidence="3" id="KW-0548">Nucleotidyltransferase</keyword>
<feature type="compositionally biased region" description="Low complexity" evidence="5">
    <location>
        <begin position="153"/>
        <end position="171"/>
    </location>
</feature>
<dbReference type="PANTHER" id="PTHR21328">
    <property type="entry name" value="POLY ADP-RIBOSE POLYMERASE FAMILY, MEMBER PARP"/>
    <property type="match status" value="1"/>
</dbReference>
<dbReference type="InterPro" id="IPR000608">
    <property type="entry name" value="UBC"/>
</dbReference>
<dbReference type="InterPro" id="IPR016135">
    <property type="entry name" value="UBQ-conjugating_enzyme/RWD"/>
</dbReference>
<proteinExistence type="predicted"/>
<dbReference type="Gene3D" id="3.10.110.10">
    <property type="entry name" value="Ubiquitin Conjugating Enzyme"/>
    <property type="match status" value="1"/>
</dbReference>
<dbReference type="GO" id="GO:0016779">
    <property type="term" value="F:nucleotidyltransferase activity"/>
    <property type="evidence" value="ECO:0007669"/>
    <property type="project" value="UniProtKB-KW"/>
</dbReference>
<keyword evidence="1" id="KW-0328">Glycosyltransferase</keyword>
<dbReference type="Pfam" id="PF00644">
    <property type="entry name" value="PARP"/>
    <property type="match status" value="1"/>
</dbReference>
<dbReference type="OrthoDB" id="109543at2759"/>
<evidence type="ECO:0000313" key="7">
    <source>
        <dbReference type="EMBL" id="OQO10053.1"/>
    </source>
</evidence>
<dbReference type="InParanoid" id="A0A1V8TFA2"/>
<feature type="compositionally biased region" description="Acidic residues" evidence="5">
    <location>
        <begin position="121"/>
        <end position="143"/>
    </location>
</feature>
<dbReference type="EMBL" id="NAJO01000009">
    <property type="protein sequence ID" value="OQO10053.1"/>
    <property type="molecule type" value="Genomic_DNA"/>
</dbReference>
<name>A0A1V8TFA2_9PEZI</name>
<sequence length="1196" mass="132273">MPRKAYMSDLRKVENDVKPAGVHSIRGGEDDGQFIFEVACPITGGAARLVEITAMIPDLSDYPKDHSYMLFCGEDAPPQIAQALQDVRSTDHKSVFKLIDMVAATLLSTDVDGDVPMIDSQADDEQFSEDEEADDVYDSEDESFSFGQPAKDSYTATSNSAATAAPTATSTKSDRKFRDRVRSDLRAVKAAGFKVGQLGHLFDGYNAYVIVSIRIAKLGISEEAMQAWQVEPDDYLMLIIQYPNGYKNNEQLQDLDNLRLKPNLAMRVFAGKTYKPTLQEAIEAFTKAKSSDKQRAEDAKKDVTSLRETFISRPLTELLESILVPILRFRADGMDWQGAEMWYNEMNSAGVKPDYVPDKYYEEEVVDRAFPSIVTGDQYRQAPVGQAYYSFPLLAMQFTVRHFARCTEFCMVCHRKLDTDLEAIKPYVCDRPLCLFQYMSMGFGPSIEHGILAQPYVVDLLISFCYASARCLKLKDLPDGLALMVPPIKSKPQPVGRGAFSYIDGPYPGVPDESTEDTTADVVAYEVGWDAERRELIFFNKPEGGCPVARGSWIVLTVQQTVPEASPTELHCRVTETTFYPTITLDVPVPMKSNTVEAPQGLKPTAKTPANKPATPVATPKWMTASFVPYNQQFEELATGAKCLAICKMLDMLPGVQQMKEYLVMNRNALLQNWVSRIPPAAMTLLRWIIASNRACIMQVDGNEDGKKQERLYGMPGYMQFRFAMGAPDKEQRFLSEVRSTKERLALQYPTMFAWHGSPLYNWHSIIREGLHFKNSDHGRAYGDGVYHAKDAMTSTSYAHRGYGGVSDWPQSVLRVSMALALNEIVNAPKEFTSSNPYYVVKQLDWIQTRYLFVKCSPAEGSGLNVTEEVKPANAHPQDPARTPTGISQGGPIIIPAAAIKSGRAVEQSAKRGISKGWLGTALSSKKQKGDLGDPILLDGIADDDSASVATDDEDLAILCDEPEEPALAPVSKTVVVAKPSPASATDFVPGALDFATLPMLPFPTYATSGTTKRLLSEIRNLTTIQEKTPAAELGWYIDPSQLENSYQWIIELHSFHTLTTSAGKPLPLTADLKKAGHKSIVLETRFPPSFPFSPPYIRVLRPRFLSFAQGGGGHIVMGGAMCMELLTNTGWNSVLPMESVLLQVRMAIASEPFARLDMTTRGDYGAGEAAEGYLRACRAHGWQEPEDFKMMAQGL</sequence>
<evidence type="ECO:0000256" key="4">
    <source>
        <dbReference type="ARBA" id="ARBA00023027"/>
    </source>
</evidence>
<dbReference type="STRING" id="1507870.A0A1V8TFA2"/>
<dbReference type="SUPFAM" id="SSF56399">
    <property type="entry name" value="ADP-ribosylation"/>
    <property type="match status" value="1"/>
</dbReference>
<keyword evidence="4" id="KW-0520">NAD</keyword>
<dbReference type="Proteomes" id="UP000192596">
    <property type="component" value="Unassembled WGS sequence"/>
</dbReference>
<reference evidence="8" key="1">
    <citation type="submission" date="2017-03" db="EMBL/GenBank/DDBJ databases">
        <title>Genomes of endolithic fungi from Antarctica.</title>
        <authorList>
            <person name="Coleine C."/>
            <person name="Masonjones S."/>
            <person name="Stajich J.E."/>
        </authorList>
    </citation>
    <scope>NUCLEOTIDE SEQUENCE [LARGE SCALE GENOMIC DNA]</scope>
    <source>
        <strain evidence="8">CCFEE 5527</strain>
    </source>
</reference>
<dbReference type="SUPFAM" id="SSF54495">
    <property type="entry name" value="UBC-like"/>
    <property type="match status" value="1"/>
</dbReference>
<evidence type="ECO:0000256" key="3">
    <source>
        <dbReference type="ARBA" id="ARBA00022695"/>
    </source>
</evidence>
<accession>A0A1V8TFA2</accession>
<dbReference type="CDD" id="cd23802">
    <property type="entry name" value="UBCc_UBE2Q"/>
    <property type="match status" value="1"/>
</dbReference>
<keyword evidence="2" id="KW-0808">Transferase</keyword>
<evidence type="ECO:0000256" key="5">
    <source>
        <dbReference type="SAM" id="MobiDB-lite"/>
    </source>
</evidence>
<organism evidence="7 8">
    <name type="scientific">Cryoendolithus antarcticus</name>
    <dbReference type="NCBI Taxonomy" id="1507870"/>
    <lineage>
        <taxon>Eukaryota</taxon>
        <taxon>Fungi</taxon>
        <taxon>Dikarya</taxon>
        <taxon>Ascomycota</taxon>
        <taxon>Pezizomycotina</taxon>
        <taxon>Dothideomycetes</taxon>
        <taxon>Dothideomycetidae</taxon>
        <taxon>Cladosporiales</taxon>
        <taxon>Cladosporiaceae</taxon>
        <taxon>Cryoendolithus</taxon>
    </lineage>
</organism>
<dbReference type="InterPro" id="IPR051838">
    <property type="entry name" value="ARTD_PARP"/>
</dbReference>
<dbReference type="AlphaFoldDB" id="A0A1V8TFA2"/>
<evidence type="ECO:0000256" key="1">
    <source>
        <dbReference type="ARBA" id="ARBA00022676"/>
    </source>
</evidence>
<protein>
    <recommendedName>
        <fullName evidence="6">UBC core domain-containing protein</fullName>
    </recommendedName>
</protein>
<comment type="caution">
    <text evidence="7">The sequence shown here is derived from an EMBL/GenBank/DDBJ whole genome shotgun (WGS) entry which is preliminary data.</text>
</comment>
<gene>
    <name evidence="7" type="ORF">B0A48_04409</name>
</gene>
<evidence type="ECO:0000313" key="8">
    <source>
        <dbReference type="Proteomes" id="UP000192596"/>
    </source>
</evidence>
<dbReference type="PROSITE" id="PS50127">
    <property type="entry name" value="UBC_2"/>
    <property type="match status" value="1"/>
</dbReference>
<feature type="domain" description="UBC core" evidence="6">
    <location>
        <begin position="1010"/>
        <end position="1196"/>
    </location>
</feature>
<dbReference type="GO" id="GO:0003950">
    <property type="term" value="F:NAD+ poly-ADP-ribosyltransferase activity"/>
    <property type="evidence" value="ECO:0007669"/>
    <property type="project" value="InterPro"/>
</dbReference>
<keyword evidence="8" id="KW-1185">Reference proteome</keyword>
<dbReference type="Gene3D" id="3.90.228.10">
    <property type="match status" value="1"/>
</dbReference>